<dbReference type="PATRIC" id="fig|1336752.4.peg.2742"/>
<evidence type="ECO:0000313" key="2">
    <source>
        <dbReference type="Proteomes" id="UP000014854"/>
    </source>
</evidence>
<dbReference type="EMBL" id="ASXS01000010">
    <property type="protein sequence ID" value="EPP22367.1"/>
    <property type="molecule type" value="Genomic_DNA"/>
</dbReference>
<evidence type="ECO:0000313" key="1">
    <source>
        <dbReference type="EMBL" id="EPP22367.1"/>
    </source>
</evidence>
<accession>S7I3A8</accession>
<reference evidence="1 2" key="1">
    <citation type="journal article" date="2013" name="Gut Pathog.">
        <title>Evidence of a new metabolic capacity in an emerging diarrheal pathogen: lessons from the draft genomes of Vibrio fluvialis strains PG41 and I21563.</title>
        <authorList>
            <person name="Khatri I."/>
            <person name="Mahajan S."/>
            <person name="Dureja C."/>
            <person name="Subramanian S."/>
            <person name="Raychaudhuri S."/>
        </authorList>
    </citation>
    <scope>NUCLEOTIDE SEQUENCE [LARGE SCALE GENOMIC DNA]</scope>
    <source>
        <strain evidence="1 2">PG41</strain>
    </source>
</reference>
<dbReference type="AlphaFoldDB" id="S7I3A8"/>
<organism evidence="1 2">
    <name type="scientific">Vibrio fluvialis PG41</name>
    <dbReference type="NCBI Taxonomy" id="1336752"/>
    <lineage>
        <taxon>Bacteria</taxon>
        <taxon>Pseudomonadati</taxon>
        <taxon>Pseudomonadota</taxon>
        <taxon>Gammaproteobacteria</taxon>
        <taxon>Vibrionales</taxon>
        <taxon>Vibrionaceae</taxon>
        <taxon>Vibrio</taxon>
    </lineage>
</organism>
<proteinExistence type="predicted"/>
<dbReference type="Proteomes" id="UP000014854">
    <property type="component" value="Unassembled WGS sequence"/>
</dbReference>
<sequence>MPYPAFNSQPSWLVSMLRAKIGFALPVFCLRKQIMQNELLLFMGIQV</sequence>
<protein>
    <submittedName>
        <fullName evidence="1">Uncharacterized protein</fullName>
    </submittedName>
</protein>
<comment type="caution">
    <text evidence="1">The sequence shown here is derived from an EMBL/GenBank/DDBJ whole genome shotgun (WGS) entry which is preliminary data.</text>
</comment>
<name>S7I3A8_VIBFL</name>
<gene>
    <name evidence="1" type="ORF">L910_0890</name>
</gene>